<proteinExistence type="predicted"/>
<organism evidence="4 5">
    <name type="scientific">Frankia alni (strain DSM 45986 / CECT 9034 / ACN14a)</name>
    <dbReference type="NCBI Taxonomy" id="326424"/>
    <lineage>
        <taxon>Bacteria</taxon>
        <taxon>Bacillati</taxon>
        <taxon>Actinomycetota</taxon>
        <taxon>Actinomycetes</taxon>
        <taxon>Frankiales</taxon>
        <taxon>Frankiaceae</taxon>
        <taxon>Frankia</taxon>
    </lineage>
</organism>
<dbReference type="PROSITE" id="PS51257">
    <property type="entry name" value="PROKAR_LIPOPROTEIN"/>
    <property type="match status" value="1"/>
</dbReference>
<evidence type="ECO:0000256" key="2">
    <source>
        <dbReference type="SAM" id="SignalP"/>
    </source>
</evidence>
<dbReference type="SMART" id="SM00062">
    <property type="entry name" value="PBPb"/>
    <property type="match status" value="1"/>
</dbReference>
<evidence type="ECO:0000313" key="4">
    <source>
        <dbReference type="EMBL" id="CAJ61031.1"/>
    </source>
</evidence>
<gene>
    <name evidence="4" type="ordered locus">FRAAL2382</name>
</gene>
<evidence type="ECO:0000313" key="5">
    <source>
        <dbReference type="Proteomes" id="UP000000657"/>
    </source>
</evidence>
<name>Q0RN61_FRAAA</name>
<dbReference type="CDD" id="cd13530">
    <property type="entry name" value="PBP2_peptides_like"/>
    <property type="match status" value="1"/>
</dbReference>
<sequence length="278" mass="28952">MPRPRRLPVLALAAAALLALASCAGSSGGGSSPDGLHLVKSGQLTVATDSPAYAPWFSDGKPANGKGFESAVAYAVAAKLGFTPDKVHWVTEPFTSSFAPGPKKFDFDINEISITPQRQQAVDFSTGYYDVSQAVVALKSSRIANVTTLAGLKGAKFGAPVGTTSLDAVTRQVAPVQQPAVFNDLNDAKTAMENGPIDGIVVDLPTAFQLTSAEIPDSLIVGQFPTVGTPEQFGLLFEKGNPLVGKVNDALAQLTSSGELRRITEQWLGSQAGAPVLR</sequence>
<keyword evidence="1 2" id="KW-0732">Signal</keyword>
<dbReference type="AlphaFoldDB" id="Q0RN61"/>
<dbReference type="PANTHER" id="PTHR35936">
    <property type="entry name" value="MEMBRANE-BOUND LYTIC MUREIN TRANSGLYCOSYLASE F"/>
    <property type="match status" value="1"/>
</dbReference>
<dbReference type="PANTHER" id="PTHR35936:SF17">
    <property type="entry name" value="ARGININE-BINDING EXTRACELLULAR PROTEIN ARTP"/>
    <property type="match status" value="1"/>
</dbReference>
<dbReference type="STRING" id="326424.FRAAL2382"/>
<feature type="domain" description="Solute-binding protein family 3/N-terminal" evidence="3">
    <location>
        <begin position="43"/>
        <end position="271"/>
    </location>
</feature>
<dbReference type="HOGENOM" id="CLU_019602_18_3_11"/>
<dbReference type="Pfam" id="PF00497">
    <property type="entry name" value="SBP_bac_3"/>
    <property type="match status" value="1"/>
</dbReference>
<dbReference type="RefSeq" id="WP_011603543.1">
    <property type="nucleotide sequence ID" value="NC_008278.1"/>
</dbReference>
<evidence type="ECO:0000259" key="3">
    <source>
        <dbReference type="SMART" id="SM00062"/>
    </source>
</evidence>
<dbReference type="OrthoDB" id="8454826at2"/>
<dbReference type="SUPFAM" id="SSF53850">
    <property type="entry name" value="Periplasmic binding protein-like II"/>
    <property type="match status" value="1"/>
</dbReference>
<dbReference type="Gene3D" id="3.40.190.10">
    <property type="entry name" value="Periplasmic binding protein-like II"/>
    <property type="match status" value="2"/>
</dbReference>
<dbReference type="EMBL" id="CT573213">
    <property type="protein sequence ID" value="CAJ61031.1"/>
    <property type="molecule type" value="Genomic_DNA"/>
</dbReference>
<dbReference type="InterPro" id="IPR001638">
    <property type="entry name" value="Solute-binding_3/MltF_N"/>
</dbReference>
<accession>Q0RN61</accession>
<dbReference type="eggNOG" id="COG0834">
    <property type="taxonomic scope" value="Bacteria"/>
</dbReference>
<evidence type="ECO:0000256" key="1">
    <source>
        <dbReference type="ARBA" id="ARBA00022729"/>
    </source>
</evidence>
<feature type="signal peptide" evidence="2">
    <location>
        <begin position="1"/>
        <end position="24"/>
    </location>
</feature>
<keyword evidence="5" id="KW-1185">Reference proteome</keyword>
<feature type="chain" id="PRO_5039075247" evidence="2">
    <location>
        <begin position="25"/>
        <end position="278"/>
    </location>
</feature>
<dbReference type="Proteomes" id="UP000000657">
    <property type="component" value="Chromosome"/>
</dbReference>
<reference evidence="4 5" key="1">
    <citation type="journal article" date="2007" name="Genome Res.">
        <title>Genome characteristics of facultatively symbiotic Frankia sp. strains reflect host range and host plant biogeography.</title>
        <authorList>
            <person name="Normand P."/>
            <person name="Lapierre P."/>
            <person name="Tisa L.S."/>
            <person name="Gogarten J.P."/>
            <person name="Alloisio N."/>
            <person name="Bagnarol E."/>
            <person name="Bassi C.A."/>
            <person name="Berry A.M."/>
            <person name="Bickhart D.M."/>
            <person name="Choisne N."/>
            <person name="Couloux A."/>
            <person name="Cournoyer B."/>
            <person name="Cruveiller S."/>
            <person name="Daubin V."/>
            <person name="Demange N."/>
            <person name="Francino M.P."/>
            <person name="Goltsman E."/>
            <person name="Huang Y."/>
            <person name="Kopp O.R."/>
            <person name="Labarre L."/>
            <person name="Lapidus A."/>
            <person name="Lavire C."/>
            <person name="Marechal J."/>
            <person name="Martinez M."/>
            <person name="Mastronunzio J.E."/>
            <person name="Mullin B.C."/>
            <person name="Niemann J."/>
            <person name="Pujic P."/>
            <person name="Rawnsley T."/>
            <person name="Rouy Z."/>
            <person name="Schenowitz C."/>
            <person name="Sellstedt A."/>
            <person name="Tavares F."/>
            <person name="Tomkins J.P."/>
            <person name="Vallenet D."/>
            <person name="Valverde C."/>
            <person name="Wall L.G."/>
            <person name="Wang Y."/>
            <person name="Medigue C."/>
            <person name="Benson D.R."/>
        </authorList>
    </citation>
    <scope>NUCLEOTIDE SEQUENCE [LARGE SCALE GENOMIC DNA]</scope>
    <source>
        <strain evidence="5">DSM 45986 / CECT 9034 / ACN14a</strain>
    </source>
</reference>
<dbReference type="KEGG" id="fal:FRAAL2382"/>
<protein>
    <submittedName>
        <fullName evidence="4">ABC transporter substrate-binding protein</fullName>
    </submittedName>
</protein>